<protein>
    <submittedName>
        <fullName evidence="1">Uncharacterized protein</fullName>
    </submittedName>
</protein>
<accession>A0A3P6G368</accession>
<evidence type="ECO:0000313" key="1">
    <source>
        <dbReference type="EMBL" id="VDD54204.1"/>
    </source>
</evidence>
<reference evidence="1" key="1">
    <citation type="submission" date="2018-11" db="EMBL/GenBank/DDBJ databases">
        <authorList>
            <consortium name="Genoscope - CEA"/>
            <person name="William W."/>
        </authorList>
    </citation>
    <scope>NUCLEOTIDE SEQUENCE</scope>
</reference>
<gene>
    <name evidence="1" type="ORF">BOLC8T47433H</name>
</gene>
<name>A0A3P6G368_BRAOL</name>
<proteinExistence type="predicted"/>
<organism evidence="1">
    <name type="scientific">Brassica oleracea</name>
    <name type="common">Wild cabbage</name>
    <dbReference type="NCBI Taxonomy" id="3712"/>
    <lineage>
        <taxon>Eukaryota</taxon>
        <taxon>Viridiplantae</taxon>
        <taxon>Streptophyta</taxon>
        <taxon>Embryophyta</taxon>
        <taxon>Tracheophyta</taxon>
        <taxon>Spermatophyta</taxon>
        <taxon>Magnoliopsida</taxon>
        <taxon>eudicotyledons</taxon>
        <taxon>Gunneridae</taxon>
        <taxon>Pentapetalae</taxon>
        <taxon>rosids</taxon>
        <taxon>malvids</taxon>
        <taxon>Brassicales</taxon>
        <taxon>Brassicaceae</taxon>
        <taxon>Brassiceae</taxon>
        <taxon>Brassica</taxon>
    </lineage>
</organism>
<sequence length="92" mass="10660">MYGFVVASFLPFSSSYLFPSPFLCIFLQALSSQALLISSLLRPNPLKLTLYRCSSHFLRCRRQKIIGNLRKLGIFSNSTRKREEKEIWLVSK</sequence>
<dbReference type="AlphaFoldDB" id="A0A3P6G368"/>
<dbReference type="EMBL" id="LR031879">
    <property type="protein sequence ID" value="VDD54204.1"/>
    <property type="molecule type" value="Genomic_DNA"/>
</dbReference>